<dbReference type="Pfam" id="PF10418">
    <property type="entry name" value="DHODB_Fe-S_bind"/>
    <property type="match status" value="1"/>
</dbReference>
<dbReference type="InterPro" id="IPR039261">
    <property type="entry name" value="FNR_nucleotide-bd"/>
</dbReference>
<dbReference type="KEGG" id="fmr:Fuma_01325"/>
<dbReference type="Proteomes" id="UP000187735">
    <property type="component" value="Chromosome"/>
</dbReference>
<dbReference type="SUPFAM" id="SSF63380">
    <property type="entry name" value="Riboflavin synthase domain-like"/>
    <property type="match status" value="1"/>
</dbReference>
<dbReference type="InterPro" id="IPR001433">
    <property type="entry name" value="OxRdtase_FAD/NAD-bd"/>
</dbReference>
<reference evidence="3 4" key="1">
    <citation type="journal article" date="2016" name="Front. Microbiol.">
        <title>Fuerstia marisgermanicae gen. nov., sp. nov., an Unusual Member of the Phylum Planctomycetes from the German Wadden Sea.</title>
        <authorList>
            <person name="Kohn T."/>
            <person name="Heuer A."/>
            <person name="Jogler M."/>
            <person name="Vollmers J."/>
            <person name="Boedeker C."/>
            <person name="Bunk B."/>
            <person name="Rast P."/>
            <person name="Borchert D."/>
            <person name="Glockner I."/>
            <person name="Freese H.M."/>
            <person name="Klenk H.P."/>
            <person name="Overmann J."/>
            <person name="Kaster A.K."/>
            <person name="Rohde M."/>
            <person name="Wiegand S."/>
            <person name="Jogler C."/>
        </authorList>
    </citation>
    <scope>NUCLEOTIDE SEQUENCE [LARGE SCALE GENOMIC DNA]</scope>
    <source>
        <strain evidence="3 4">NH11</strain>
    </source>
</reference>
<evidence type="ECO:0000313" key="4">
    <source>
        <dbReference type="Proteomes" id="UP000187735"/>
    </source>
</evidence>
<keyword evidence="4" id="KW-1185">Reference proteome</keyword>
<proteinExistence type="predicted"/>
<dbReference type="GO" id="GO:0006221">
    <property type="term" value="P:pyrimidine nucleotide biosynthetic process"/>
    <property type="evidence" value="ECO:0007669"/>
    <property type="project" value="InterPro"/>
</dbReference>
<feature type="binding site" evidence="1">
    <location>
        <position position="256"/>
    </location>
    <ligand>
        <name>[2Fe-2S] cluster</name>
        <dbReference type="ChEBI" id="CHEBI:190135"/>
    </ligand>
</feature>
<comment type="cofactor">
    <cofactor evidence="1">
        <name>[2Fe-2S] cluster</name>
        <dbReference type="ChEBI" id="CHEBI:190135"/>
    </cofactor>
    <text evidence="1">Binds 1 [2Fe-2S] cluster per subunit.</text>
</comment>
<evidence type="ECO:0000256" key="1">
    <source>
        <dbReference type="PIRSR" id="PIRSR006816-2"/>
    </source>
</evidence>
<sequence length="284" mass="31144">MTPSTTVARHDPWLTWNATIASITREGPDVATYDLTIDDPEVAQRYRFLPGQFNMLYMPGVGEAAISISGDPASPRQLPHTIRVAGNVTQALANLRAGDSLGLRGPFGSSWPVEQCVGKDLILVAGGIGLPPLRPVIYEVLANRERYGNVTLLYGARSSDGLLYPKQTAAWEDSITVKRTVDRASADWHGHVGVVTALLERLSIPRPEDTVLMTCGPEVMMWYTIRTALSRGLSKANAWVSLERNMNCAVGFCGHCQLGPEFVCKDGPVFRYDRVEPILKVEHL</sequence>
<dbReference type="Pfam" id="PF00175">
    <property type="entry name" value="NAD_binding_1"/>
    <property type="match status" value="1"/>
</dbReference>
<dbReference type="Gene3D" id="3.40.50.80">
    <property type="entry name" value="Nucleotide-binding domain of ferredoxin-NADP reductase (FNR) module"/>
    <property type="match status" value="1"/>
</dbReference>
<dbReference type="InterPro" id="IPR050353">
    <property type="entry name" value="PyrK_electron_transfer"/>
</dbReference>
<dbReference type="InterPro" id="IPR017938">
    <property type="entry name" value="Riboflavin_synthase-like_b-brl"/>
</dbReference>
<gene>
    <name evidence="3" type="primary">asrB</name>
    <name evidence="3" type="ORF">Fuma_01325</name>
</gene>
<keyword evidence="1" id="KW-0479">Metal-binding</keyword>
<dbReference type="InterPro" id="IPR012165">
    <property type="entry name" value="Cyt_c3_hydrogenase_gsu"/>
</dbReference>
<dbReference type="PANTHER" id="PTHR43513">
    <property type="entry name" value="DIHYDROOROTATE DEHYDROGENASE B (NAD(+)), ELECTRON TRANSFER SUBUNIT"/>
    <property type="match status" value="1"/>
</dbReference>
<feature type="binding site" evidence="1">
    <location>
        <position position="248"/>
    </location>
    <ligand>
        <name>[2Fe-2S] cluster</name>
        <dbReference type="ChEBI" id="CHEBI:190135"/>
    </ligand>
</feature>
<dbReference type="GO" id="GO:0046872">
    <property type="term" value="F:metal ion binding"/>
    <property type="evidence" value="ECO:0007669"/>
    <property type="project" value="UniProtKB-KW"/>
</dbReference>
<keyword evidence="1" id="KW-0411">Iron-sulfur</keyword>
<dbReference type="InterPro" id="IPR019480">
    <property type="entry name" value="Dihydroorotate_DH_Fe-S-bd"/>
</dbReference>
<dbReference type="GO" id="GO:0016491">
    <property type="term" value="F:oxidoreductase activity"/>
    <property type="evidence" value="ECO:0007669"/>
    <property type="project" value="InterPro"/>
</dbReference>
<dbReference type="PANTHER" id="PTHR43513:SF1">
    <property type="entry name" value="ANAEROBIC SULFITE REDUCTASE SUBUNIT B"/>
    <property type="match status" value="1"/>
</dbReference>
<feature type="binding site" evidence="1">
    <location>
        <position position="253"/>
    </location>
    <ligand>
        <name>[2Fe-2S] cluster</name>
        <dbReference type="ChEBI" id="CHEBI:190135"/>
    </ligand>
</feature>
<evidence type="ECO:0000313" key="3">
    <source>
        <dbReference type="EMBL" id="APZ91734.1"/>
    </source>
</evidence>
<dbReference type="AlphaFoldDB" id="A0A1P8WCH0"/>
<evidence type="ECO:0000259" key="2">
    <source>
        <dbReference type="PROSITE" id="PS51384"/>
    </source>
</evidence>
<dbReference type="CDD" id="cd06221">
    <property type="entry name" value="sulfite_reductase_like"/>
    <property type="match status" value="1"/>
</dbReference>
<keyword evidence="1" id="KW-0001">2Fe-2S</keyword>
<dbReference type="Gene3D" id="2.40.30.10">
    <property type="entry name" value="Translation factors"/>
    <property type="match status" value="1"/>
</dbReference>
<organism evidence="3 4">
    <name type="scientific">Fuerstiella marisgermanici</name>
    <dbReference type="NCBI Taxonomy" id="1891926"/>
    <lineage>
        <taxon>Bacteria</taxon>
        <taxon>Pseudomonadati</taxon>
        <taxon>Planctomycetota</taxon>
        <taxon>Planctomycetia</taxon>
        <taxon>Planctomycetales</taxon>
        <taxon>Planctomycetaceae</taxon>
        <taxon>Fuerstiella</taxon>
    </lineage>
</organism>
<protein>
    <submittedName>
        <fullName evidence="3">Anaerobic sulfite reductase subunit B</fullName>
    </submittedName>
</protein>
<dbReference type="PRINTS" id="PR00410">
    <property type="entry name" value="PHEHYDRXLASE"/>
</dbReference>
<dbReference type="GO" id="GO:0050660">
    <property type="term" value="F:flavin adenine dinucleotide binding"/>
    <property type="evidence" value="ECO:0007669"/>
    <property type="project" value="InterPro"/>
</dbReference>
<dbReference type="STRING" id="1891926.Fuma_01325"/>
<name>A0A1P8WCH0_9PLAN</name>
<dbReference type="PIRSF" id="PIRSF006816">
    <property type="entry name" value="Cyc3_hyd_g"/>
    <property type="match status" value="1"/>
</dbReference>
<dbReference type="RefSeq" id="WP_077023451.1">
    <property type="nucleotide sequence ID" value="NZ_CP017641.1"/>
</dbReference>
<dbReference type="SUPFAM" id="SSF52343">
    <property type="entry name" value="Ferredoxin reductase-like, C-terminal NADP-linked domain"/>
    <property type="match status" value="1"/>
</dbReference>
<accession>A0A1P8WCH0</accession>
<dbReference type="PROSITE" id="PS51384">
    <property type="entry name" value="FAD_FR"/>
    <property type="match status" value="1"/>
</dbReference>
<feature type="domain" description="FAD-binding FR-type" evidence="2">
    <location>
        <begin position="13"/>
        <end position="113"/>
    </location>
</feature>
<keyword evidence="1" id="KW-0408">Iron</keyword>
<dbReference type="InterPro" id="IPR017927">
    <property type="entry name" value="FAD-bd_FR_type"/>
</dbReference>
<dbReference type="GO" id="GO:0051537">
    <property type="term" value="F:2 iron, 2 sulfur cluster binding"/>
    <property type="evidence" value="ECO:0007669"/>
    <property type="project" value="UniProtKB-KW"/>
</dbReference>
<dbReference type="OrthoDB" id="9796486at2"/>
<dbReference type="EMBL" id="CP017641">
    <property type="protein sequence ID" value="APZ91734.1"/>
    <property type="molecule type" value="Genomic_DNA"/>
</dbReference>
<feature type="binding site" evidence="1">
    <location>
        <position position="264"/>
    </location>
    <ligand>
        <name>[2Fe-2S] cluster</name>
        <dbReference type="ChEBI" id="CHEBI:190135"/>
    </ligand>
</feature>